<comment type="caution">
    <text evidence="2">The sequence shown here is derived from an EMBL/GenBank/DDBJ whole genome shotgun (WGS) entry which is preliminary data.</text>
</comment>
<name>A0ABW6D7E8_9BACT</name>
<evidence type="ECO:0000313" key="2">
    <source>
        <dbReference type="EMBL" id="MFD3276978.1"/>
    </source>
</evidence>
<proteinExistence type="predicted"/>
<keyword evidence="3" id="KW-1185">Reference proteome</keyword>
<sequence>MKKVAIVIPIYKSTLTHNEEKSLLQCQRILGKHPIIFVAPNSLNLNFLTKWDIEYSAIRFEDQYFKSPKTYNKLLTNRKFYQAFLNYEFILIYQLDAYVFEDNLLSWCTKGYDYIGAPKLRNHHLTDKLSCEPIVLNGGLSLRKIKPIIRYITIYNLFFKEWLANEDMMFSFAQKRVYLLRFLLKLPHWKEALSFSIEKNPSISYEILGKLPFGCHAWERYNPNFWKQFIPQSED</sequence>
<evidence type="ECO:0000313" key="3">
    <source>
        <dbReference type="Proteomes" id="UP001598114"/>
    </source>
</evidence>
<reference evidence="2 3" key="1">
    <citation type="submission" date="2024-03" db="EMBL/GenBank/DDBJ databases">
        <title>Aquirufa genome sequencing.</title>
        <authorList>
            <person name="Pitt A."/>
            <person name="Hahn M.W."/>
        </authorList>
    </citation>
    <scope>NUCLEOTIDE SEQUENCE [LARGE SCALE GENOMIC DNA]</scope>
    <source>
        <strain evidence="2 3">PLAD-142S6K</strain>
    </source>
</reference>
<dbReference type="EMBL" id="JBBKYA010000007">
    <property type="protein sequence ID" value="MFD3276978.1"/>
    <property type="molecule type" value="Genomic_DNA"/>
</dbReference>
<accession>A0ABW6D7E8</accession>
<feature type="domain" description="DUF5672" evidence="1">
    <location>
        <begin position="56"/>
        <end position="216"/>
    </location>
</feature>
<dbReference type="Pfam" id="PF18922">
    <property type="entry name" value="DUF5672"/>
    <property type="match status" value="1"/>
</dbReference>
<dbReference type="InterPro" id="IPR043729">
    <property type="entry name" value="DUF5672"/>
</dbReference>
<gene>
    <name evidence="2" type="ORF">SKC38_12130</name>
</gene>
<organism evidence="2 3">
    <name type="scientific">Aquirufa echingensis</name>
    <dbReference type="NCBI Taxonomy" id="3096516"/>
    <lineage>
        <taxon>Bacteria</taxon>
        <taxon>Pseudomonadati</taxon>
        <taxon>Bacteroidota</taxon>
        <taxon>Cytophagia</taxon>
        <taxon>Cytophagales</taxon>
        <taxon>Flectobacillaceae</taxon>
        <taxon>Aquirufa</taxon>
    </lineage>
</organism>
<dbReference type="RefSeq" id="WP_377977414.1">
    <property type="nucleotide sequence ID" value="NZ_JBBKYA010000007.1"/>
</dbReference>
<protein>
    <submittedName>
        <fullName evidence="2">DUF5672 family protein</fullName>
    </submittedName>
</protein>
<evidence type="ECO:0000259" key="1">
    <source>
        <dbReference type="Pfam" id="PF18922"/>
    </source>
</evidence>
<dbReference type="Proteomes" id="UP001598114">
    <property type="component" value="Unassembled WGS sequence"/>
</dbReference>